<protein>
    <submittedName>
        <fullName evidence="1">Uncharacterized protein</fullName>
    </submittedName>
</protein>
<organism evidence="1 2">
    <name type="scientific">Streptomyces malaysiensis subsp. samsunensis</name>
    <dbReference type="NCBI Taxonomy" id="459658"/>
    <lineage>
        <taxon>Bacteria</taxon>
        <taxon>Bacillati</taxon>
        <taxon>Actinomycetota</taxon>
        <taxon>Actinomycetes</taxon>
        <taxon>Kitasatosporales</taxon>
        <taxon>Streptomycetaceae</taxon>
        <taxon>Streptomyces</taxon>
        <taxon>Streptomyces violaceusniger group</taxon>
    </lineage>
</organism>
<evidence type="ECO:0000313" key="2">
    <source>
        <dbReference type="Proteomes" id="UP001142400"/>
    </source>
</evidence>
<dbReference type="RefSeq" id="WP_257636611.1">
    <property type="nucleotide sequence ID" value="NZ_JANIIC010000180.1"/>
</dbReference>
<gene>
    <name evidence="1" type="ORF">NQU54_48280</name>
</gene>
<comment type="caution">
    <text evidence="1">The sequence shown here is derived from an EMBL/GenBank/DDBJ whole genome shotgun (WGS) entry which is preliminary data.</text>
</comment>
<accession>A0A9X2MB57</accession>
<name>A0A9X2MB57_STRMQ</name>
<sequence>MNARNDVQQTTPVTIDVHTMGRTVDETTVDQWELKAARRALRNLKSVAGGQVMMDLLAEQIEAGDRYYKELVAASDGAFRESRTEFTIRGLSGTAMANWFAAQAGTGRFQDKSLLVNAHPEHYVEPPTYTGGMVETIDGHLCRFQVSVARELPDAVAAFLDASYPVTLMNALLSLDDGTPFAYCLHQARDTDTGANVVVRVIYPSAAPDSLIEGHCEHLAIEFRSWIRNAAAANH</sequence>
<reference evidence="1" key="1">
    <citation type="submission" date="2022-06" db="EMBL/GenBank/DDBJ databases">
        <title>WGS of actinobacteria.</title>
        <authorList>
            <person name="Thawai C."/>
        </authorList>
    </citation>
    <scope>NUCLEOTIDE SEQUENCE</scope>
    <source>
        <strain evidence="1">DSM 42010</strain>
    </source>
</reference>
<dbReference type="EMBL" id="JANIIC010000180">
    <property type="protein sequence ID" value="MCQ8836584.1"/>
    <property type="molecule type" value="Genomic_DNA"/>
</dbReference>
<keyword evidence="2" id="KW-1185">Reference proteome</keyword>
<dbReference type="Proteomes" id="UP001142400">
    <property type="component" value="Unassembled WGS sequence"/>
</dbReference>
<proteinExistence type="predicted"/>
<evidence type="ECO:0000313" key="1">
    <source>
        <dbReference type="EMBL" id="MCQ8836584.1"/>
    </source>
</evidence>
<dbReference type="AlphaFoldDB" id="A0A9X2MB57"/>